<evidence type="ECO:0000313" key="7">
    <source>
        <dbReference type="EMBL" id="QNG55707.1"/>
    </source>
</evidence>
<dbReference type="EMBL" id="CP060131">
    <property type="protein sequence ID" value="QNG55707.1"/>
    <property type="molecule type" value="Genomic_DNA"/>
</dbReference>
<dbReference type="InterPro" id="IPR000873">
    <property type="entry name" value="AMP-dep_synth/lig_dom"/>
</dbReference>
<dbReference type="NCBIfam" id="NF004837">
    <property type="entry name" value="PRK06187.1"/>
    <property type="match status" value="1"/>
</dbReference>
<dbReference type="PROSITE" id="PS00455">
    <property type="entry name" value="AMP_BINDING"/>
    <property type="match status" value="1"/>
</dbReference>
<keyword evidence="8" id="KW-1185">Reference proteome</keyword>
<comment type="similarity">
    <text evidence="1">Belongs to the ATP-dependent AMP-binding enzyme family.</text>
</comment>
<dbReference type="InterPro" id="IPR045851">
    <property type="entry name" value="AMP-bd_C_sf"/>
</dbReference>
<evidence type="ECO:0000256" key="3">
    <source>
        <dbReference type="ARBA" id="ARBA00022832"/>
    </source>
</evidence>
<keyword evidence="4" id="KW-0443">Lipid metabolism</keyword>
<accession>A0A7G7MSE6</accession>
<dbReference type="PANTHER" id="PTHR43859">
    <property type="entry name" value="ACYL-ACTIVATING ENZYME"/>
    <property type="match status" value="1"/>
</dbReference>
<name>A0A7G7MSE6_9PSEU</name>
<dbReference type="Gene3D" id="3.40.50.12780">
    <property type="entry name" value="N-terminal domain of ligase-like"/>
    <property type="match status" value="1"/>
</dbReference>
<reference evidence="7 8" key="1">
    <citation type="submission" date="2020-08" db="EMBL/GenBank/DDBJ databases">
        <authorList>
            <person name="Mo P."/>
        </authorList>
    </citation>
    <scope>NUCLEOTIDE SEQUENCE [LARGE SCALE GENOMIC DNA]</scope>
    <source>
        <strain evidence="7 8">CGMCC 4.1532</strain>
    </source>
</reference>
<proteinExistence type="inferred from homology"/>
<evidence type="ECO:0000259" key="5">
    <source>
        <dbReference type="Pfam" id="PF00501"/>
    </source>
</evidence>
<dbReference type="Proteomes" id="UP000515728">
    <property type="component" value="Chromosome"/>
</dbReference>
<evidence type="ECO:0000259" key="6">
    <source>
        <dbReference type="Pfam" id="PF13193"/>
    </source>
</evidence>
<feature type="domain" description="AMP-dependent synthetase/ligase" evidence="5">
    <location>
        <begin position="15"/>
        <end position="396"/>
    </location>
</feature>
<dbReference type="InterPro" id="IPR025110">
    <property type="entry name" value="AMP-bd_C"/>
</dbReference>
<dbReference type="Pfam" id="PF13193">
    <property type="entry name" value="AMP-binding_C"/>
    <property type="match status" value="1"/>
</dbReference>
<evidence type="ECO:0000313" key="8">
    <source>
        <dbReference type="Proteomes" id="UP000515728"/>
    </source>
</evidence>
<sequence length="544" mass="60461">MMDRPLLMKQLLWRAERVFGDKRIISRTGDGEDISYTYAEYAVRARKLAQALTALGVRPGDRVGTVAWNTHRHYEAYFGVPCMGAVLHTVNLRLFDEQIAYIINHGGDRVLLIDPDQIPLIERLAPDLRGVQAYVVLADTVPETTLSPVHSYEELLAAQDGKLEFPDFPETTASAMCYTSGTTGDPKGVLYSHRSVVLHTLGLCLHGSIGVREEAIFLAISPMFHANSWGIPFAAALQGATLVLPGPHPEPKHYLELIDRHKVTHAVGAVTIGVMMRDLLERDDPHYDVSSLDVLWLGGQAPPRGLMKWFADTHAVVVPQGWGMTEASPLVTFTALKSKHDHVAEDDVYDVRGKQGLPLPLCEVRLVDEDGDDLPWDGKAVGEYHLRSPWMASAYYDDPRSPASYDAQGWFKTGDVGVIDPDGYVQLTDRSKDLIKSGGEWISSVELENSLMAHPAVAEASVVAVPHDKWLERPLACVVTRSPVTPEELTAYLLEHFARWWIPEEFLFVDAIPKTGVGKFDKKVLRARFGEADARERYRAEASR</sequence>
<feature type="domain" description="AMP-binding enzyme C-terminal" evidence="6">
    <location>
        <begin position="446"/>
        <end position="519"/>
    </location>
</feature>
<dbReference type="PANTHER" id="PTHR43859:SF4">
    <property type="entry name" value="BUTANOATE--COA LIGASE AAE1-RELATED"/>
    <property type="match status" value="1"/>
</dbReference>
<evidence type="ECO:0000256" key="2">
    <source>
        <dbReference type="ARBA" id="ARBA00022598"/>
    </source>
</evidence>
<dbReference type="Gene3D" id="3.30.300.30">
    <property type="match status" value="1"/>
</dbReference>
<organism evidence="7 8">
    <name type="scientific">Pseudonocardia petroleophila</name>
    <dbReference type="NCBI Taxonomy" id="37331"/>
    <lineage>
        <taxon>Bacteria</taxon>
        <taxon>Bacillati</taxon>
        <taxon>Actinomycetota</taxon>
        <taxon>Actinomycetes</taxon>
        <taxon>Pseudonocardiales</taxon>
        <taxon>Pseudonocardiaceae</taxon>
        <taxon>Pseudonocardia</taxon>
    </lineage>
</organism>
<dbReference type="FunFam" id="3.30.300.30:FF:000008">
    <property type="entry name" value="2,3-dihydroxybenzoate-AMP ligase"/>
    <property type="match status" value="1"/>
</dbReference>
<protein>
    <submittedName>
        <fullName evidence="7">Long-chain fatty acid--CoA ligase</fullName>
    </submittedName>
</protein>
<evidence type="ECO:0000256" key="4">
    <source>
        <dbReference type="ARBA" id="ARBA00023098"/>
    </source>
</evidence>
<dbReference type="GO" id="GO:0016874">
    <property type="term" value="F:ligase activity"/>
    <property type="evidence" value="ECO:0007669"/>
    <property type="project" value="UniProtKB-KW"/>
</dbReference>
<dbReference type="InterPro" id="IPR042099">
    <property type="entry name" value="ANL_N_sf"/>
</dbReference>
<dbReference type="InterPro" id="IPR020845">
    <property type="entry name" value="AMP-binding_CS"/>
</dbReference>
<gene>
    <name evidence="7" type="ORF">H6H00_19370</name>
</gene>
<dbReference type="Pfam" id="PF00501">
    <property type="entry name" value="AMP-binding"/>
    <property type="match status" value="1"/>
</dbReference>
<evidence type="ECO:0000256" key="1">
    <source>
        <dbReference type="ARBA" id="ARBA00006432"/>
    </source>
</evidence>
<dbReference type="SUPFAM" id="SSF56801">
    <property type="entry name" value="Acetyl-CoA synthetase-like"/>
    <property type="match status" value="1"/>
</dbReference>
<dbReference type="KEGG" id="ppel:H6H00_19370"/>
<dbReference type="GO" id="GO:0006631">
    <property type="term" value="P:fatty acid metabolic process"/>
    <property type="evidence" value="ECO:0007669"/>
    <property type="project" value="UniProtKB-KW"/>
</dbReference>
<dbReference type="AlphaFoldDB" id="A0A7G7MSE6"/>
<keyword evidence="3" id="KW-0276">Fatty acid metabolism</keyword>
<keyword evidence="2 7" id="KW-0436">Ligase</keyword>
<dbReference type="CDD" id="cd12119">
    <property type="entry name" value="ttLC_FACS_AlkK_like"/>
    <property type="match status" value="1"/>
</dbReference>